<dbReference type="InterPro" id="IPR001810">
    <property type="entry name" value="F-box_dom"/>
</dbReference>
<dbReference type="GeneID" id="110800145"/>
<dbReference type="RefSeq" id="XP_056691035.1">
    <property type="nucleotide sequence ID" value="XM_056835057.1"/>
</dbReference>
<dbReference type="InterPro" id="IPR055411">
    <property type="entry name" value="LRR_FXL15/At3g58940/PEG3-like"/>
</dbReference>
<evidence type="ECO:0000313" key="6">
    <source>
        <dbReference type="RefSeq" id="XP_056691037.1"/>
    </source>
</evidence>
<dbReference type="RefSeq" id="XP_056691038.1">
    <property type="nucleotide sequence ID" value="XM_056835060.1"/>
</dbReference>
<name>A0ABM3R5Z0_SPIOL</name>
<dbReference type="InterPro" id="IPR053781">
    <property type="entry name" value="F-box_AtFBL13-like"/>
</dbReference>
<dbReference type="Pfam" id="PF24758">
    <property type="entry name" value="LRR_At5g56370"/>
    <property type="match status" value="1"/>
</dbReference>
<dbReference type="PANTHER" id="PTHR31900:SF27">
    <property type="entry name" value="FBD DOMAIN-CONTAINING PROTEIN"/>
    <property type="match status" value="1"/>
</dbReference>
<dbReference type="PANTHER" id="PTHR31900">
    <property type="entry name" value="F-BOX/RNI SUPERFAMILY PROTEIN-RELATED"/>
    <property type="match status" value="1"/>
</dbReference>
<reference evidence="4 5" key="2">
    <citation type="submission" date="2025-05" db="UniProtKB">
        <authorList>
            <consortium name="RefSeq"/>
        </authorList>
    </citation>
    <scope>IDENTIFICATION</scope>
    <source>
        <tissue evidence="4 5">Leaf</tissue>
    </source>
</reference>
<dbReference type="RefSeq" id="XP_056691039.1">
    <property type="nucleotide sequence ID" value="XM_056835061.1"/>
</dbReference>
<dbReference type="Gene3D" id="3.80.10.10">
    <property type="entry name" value="Ribonuclease Inhibitor"/>
    <property type="match status" value="1"/>
</dbReference>
<evidence type="ECO:0000313" key="8">
    <source>
        <dbReference type="RefSeq" id="XP_056691039.1"/>
    </source>
</evidence>
<evidence type="ECO:0000313" key="3">
    <source>
        <dbReference type="Proteomes" id="UP000813463"/>
    </source>
</evidence>
<evidence type="ECO:0000313" key="7">
    <source>
        <dbReference type="RefSeq" id="XP_056691038.1"/>
    </source>
</evidence>
<dbReference type="RefSeq" id="XP_056691037.1">
    <property type="nucleotide sequence ID" value="XM_056835059.1"/>
</dbReference>
<proteinExistence type="predicted"/>
<evidence type="ECO:0000313" key="4">
    <source>
        <dbReference type="RefSeq" id="XP_056691034.1"/>
    </source>
</evidence>
<evidence type="ECO:0000259" key="1">
    <source>
        <dbReference type="Pfam" id="PF00646"/>
    </source>
</evidence>
<dbReference type="CDD" id="cd22160">
    <property type="entry name" value="F-box_AtFBL13-like"/>
    <property type="match status" value="1"/>
</dbReference>
<feature type="domain" description="F-box/LRR-repeat protein 15/At3g58940/PEG3-like LRR" evidence="2">
    <location>
        <begin position="123"/>
        <end position="263"/>
    </location>
</feature>
<evidence type="ECO:0000313" key="9">
    <source>
        <dbReference type="RefSeq" id="XP_056691040.1"/>
    </source>
</evidence>
<dbReference type="InterPro" id="IPR036047">
    <property type="entry name" value="F-box-like_dom_sf"/>
</dbReference>
<dbReference type="Pfam" id="PF00646">
    <property type="entry name" value="F-box"/>
    <property type="match status" value="1"/>
</dbReference>
<gene>
    <name evidence="4 5 6 7 8 9" type="primary">LOC110800145</name>
</gene>
<dbReference type="RefSeq" id="XP_056691040.1">
    <property type="nucleotide sequence ID" value="XM_056835062.1"/>
</dbReference>
<reference evidence="3" key="1">
    <citation type="journal article" date="2021" name="Nat. Commun.">
        <title>Genomic analyses provide insights into spinach domestication and the genetic basis of agronomic traits.</title>
        <authorList>
            <person name="Cai X."/>
            <person name="Sun X."/>
            <person name="Xu C."/>
            <person name="Sun H."/>
            <person name="Wang X."/>
            <person name="Ge C."/>
            <person name="Zhang Z."/>
            <person name="Wang Q."/>
            <person name="Fei Z."/>
            <person name="Jiao C."/>
            <person name="Wang Q."/>
        </authorList>
    </citation>
    <scope>NUCLEOTIDE SEQUENCE [LARGE SCALE GENOMIC DNA]</scope>
    <source>
        <strain evidence="3">cv. Varoflay</strain>
    </source>
</reference>
<evidence type="ECO:0000313" key="5">
    <source>
        <dbReference type="RefSeq" id="XP_056691035.1"/>
    </source>
</evidence>
<sequence length="327" mass="37300">MAVKDRDRISNLPDVLLDNILSSLPTKDAVATSVLSWRWRWAFTWVRCLDFDDSPISHCVEYSHLIDSFPSFKAFVDNILQACQSERTTTFRLHFAKNNISRCLSHYCSEECLPEMELEHLYAWMKFPLTRGVTQIDICARVQNPGKLPSALYSCRTLEVLKLNVTFDLEVPLSMCLPNLKELHLTKYDFPVDDSVSRLVSSCPSLELLALEGHLTPSSPFSISSPSLRRLTINFLVWDGRPRSKLVLDVPNLEYLMYQDVLAMQYSIGDLNSLVEAEVDTMLFYTSERQIDNILSFLSPLSNVRRLFLMRGCVEVCPLVLLSVCAS</sequence>
<dbReference type="InterPro" id="IPR050232">
    <property type="entry name" value="FBL13/AtMIF1-like"/>
</dbReference>
<dbReference type="InterPro" id="IPR032675">
    <property type="entry name" value="LRR_dom_sf"/>
</dbReference>
<dbReference type="RefSeq" id="XP_056691034.1">
    <property type="nucleotide sequence ID" value="XM_056835056.1"/>
</dbReference>
<dbReference type="SUPFAM" id="SSF52047">
    <property type="entry name" value="RNI-like"/>
    <property type="match status" value="1"/>
</dbReference>
<keyword evidence="3" id="KW-1185">Reference proteome</keyword>
<protein>
    <submittedName>
        <fullName evidence="4 5">F-box/LRR-repeat protein At4g14103 isoform X1</fullName>
    </submittedName>
</protein>
<feature type="domain" description="F-box" evidence="1">
    <location>
        <begin position="9"/>
        <end position="40"/>
    </location>
</feature>
<organism evidence="3 5">
    <name type="scientific">Spinacia oleracea</name>
    <name type="common">Spinach</name>
    <dbReference type="NCBI Taxonomy" id="3562"/>
    <lineage>
        <taxon>Eukaryota</taxon>
        <taxon>Viridiplantae</taxon>
        <taxon>Streptophyta</taxon>
        <taxon>Embryophyta</taxon>
        <taxon>Tracheophyta</taxon>
        <taxon>Spermatophyta</taxon>
        <taxon>Magnoliopsida</taxon>
        <taxon>eudicotyledons</taxon>
        <taxon>Gunneridae</taxon>
        <taxon>Pentapetalae</taxon>
        <taxon>Caryophyllales</taxon>
        <taxon>Chenopodiaceae</taxon>
        <taxon>Chenopodioideae</taxon>
        <taxon>Anserineae</taxon>
        <taxon>Spinacia</taxon>
    </lineage>
</organism>
<dbReference type="Gene3D" id="1.20.1280.50">
    <property type="match status" value="1"/>
</dbReference>
<accession>A0ABM3R5Z0</accession>
<dbReference type="SUPFAM" id="SSF81383">
    <property type="entry name" value="F-box domain"/>
    <property type="match status" value="1"/>
</dbReference>
<evidence type="ECO:0000259" key="2">
    <source>
        <dbReference type="Pfam" id="PF24758"/>
    </source>
</evidence>
<dbReference type="Proteomes" id="UP000813463">
    <property type="component" value="Chromosome 1"/>
</dbReference>